<gene>
    <name evidence="1" type="ORF">NK6_8424</name>
</gene>
<accession>A0A0E4BW19</accession>
<dbReference type="AlphaFoldDB" id="A0A0E4BW19"/>
<evidence type="ECO:0000313" key="2">
    <source>
        <dbReference type="Proteomes" id="UP000063308"/>
    </source>
</evidence>
<reference evidence="1 2" key="1">
    <citation type="submission" date="2014-11" db="EMBL/GenBank/DDBJ databases">
        <title>Symbiosis island explosion on the genome of extra-slow-growing strains of soybean bradyrhizobia with massive insertion sequences.</title>
        <authorList>
            <person name="Iida T."/>
            <person name="Minamisawa K."/>
        </authorList>
    </citation>
    <scope>NUCLEOTIDE SEQUENCE [LARGE SCALE GENOMIC DNA]</scope>
    <source>
        <strain evidence="1 2">NK6</strain>
    </source>
</reference>
<organism evidence="1 2">
    <name type="scientific">Bradyrhizobium diazoefficiens</name>
    <dbReference type="NCBI Taxonomy" id="1355477"/>
    <lineage>
        <taxon>Bacteria</taxon>
        <taxon>Pseudomonadati</taxon>
        <taxon>Pseudomonadota</taxon>
        <taxon>Alphaproteobacteria</taxon>
        <taxon>Hyphomicrobiales</taxon>
        <taxon>Nitrobacteraceae</taxon>
        <taxon>Bradyrhizobium</taxon>
    </lineage>
</organism>
<evidence type="ECO:0000313" key="1">
    <source>
        <dbReference type="EMBL" id="BAR61573.1"/>
    </source>
</evidence>
<sequence length="36" mass="3893">MSHPHRDLLFEEARMLARIVTIIGRGGGSAAVCLTL</sequence>
<proteinExistence type="predicted"/>
<name>A0A0E4BW19_9BRAD</name>
<dbReference type="Proteomes" id="UP000063308">
    <property type="component" value="Chromosome"/>
</dbReference>
<protein>
    <submittedName>
        <fullName evidence="1">Uncharacterized protein</fullName>
    </submittedName>
</protein>
<dbReference type="EMBL" id="AP014685">
    <property type="protein sequence ID" value="BAR61573.1"/>
    <property type="molecule type" value="Genomic_DNA"/>
</dbReference>